<evidence type="ECO:0000313" key="1">
    <source>
        <dbReference type="EMBL" id="PAX51741.1"/>
    </source>
</evidence>
<sequence length="65" mass="7454">MNNPIELSLEQQFSVHSFASQVQGMSHDQAKDFLVKLYEQMVVREATYKELLKHQWGLDSGTTLA</sequence>
<accession>A0A2A2TDG3</accession>
<dbReference type="RefSeq" id="WP_095723928.1">
    <property type="nucleotide sequence ID" value="NZ_NTFS01000342.1"/>
</dbReference>
<keyword evidence="2" id="KW-1185">Reference proteome</keyword>
<name>A0A2A2TDG3_9CYAN</name>
<dbReference type="EMBL" id="NTFS01000342">
    <property type="protein sequence ID" value="PAX51741.1"/>
    <property type="molecule type" value="Genomic_DNA"/>
</dbReference>
<comment type="caution">
    <text evidence="1">The sequence shown here is derived from an EMBL/GenBank/DDBJ whole genome shotgun (WGS) entry which is preliminary data.</text>
</comment>
<gene>
    <name evidence="1" type="ORF">CK510_23170</name>
</gene>
<protein>
    <submittedName>
        <fullName evidence="1">NblA-related protein</fullName>
    </submittedName>
</protein>
<dbReference type="Pfam" id="PF04485">
    <property type="entry name" value="NblA"/>
    <property type="match status" value="1"/>
</dbReference>
<reference evidence="1 2" key="1">
    <citation type="submission" date="2017-08" db="EMBL/GenBank/DDBJ databases">
        <title>Draft genome sequence of filamentous cyanobacterium Calothrix elsteri CCALA 953.</title>
        <authorList>
            <person name="Gagunashvili A.N."/>
            <person name="Elster J."/>
            <person name="Andresson O.S."/>
        </authorList>
    </citation>
    <scope>NUCLEOTIDE SEQUENCE [LARGE SCALE GENOMIC DNA]</scope>
    <source>
        <strain evidence="1 2">CCALA 953</strain>
    </source>
</reference>
<evidence type="ECO:0000313" key="2">
    <source>
        <dbReference type="Proteomes" id="UP000218238"/>
    </source>
</evidence>
<dbReference type="InterPro" id="IPR007574">
    <property type="entry name" value="NblA"/>
</dbReference>
<organism evidence="1 2">
    <name type="scientific">Brunnivagina elsteri CCALA 953</name>
    <dbReference type="NCBI Taxonomy" id="987040"/>
    <lineage>
        <taxon>Bacteria</taxon>
        <taxon>Bacillati</taxon>
        <taxon>Cyanobacteriota</taxon>
        <taxon>Cyanophyceae</taxon>
        <taxon>Nostocales</taxon>
        <taxon>Calotrichaceae</taxon>
        <taxon>Brunnivagina</taxon>
    </lineage>
</organism>
<dbReference type="InterPro" id="IPR036904">
    <property type="entry name" value="NblA_sf"/>
</dbReference>
<dbReference type="OrthoDB" id="427327at2"/>
<proteinExistence type="predicted"/>
<dbReference type="Gene3D" id="1.10.287.670">
    <property type="entry name" value="Phycobilisome degradation protein NblA"/>
    <property type="match status" value="1"/>
</dbReference>
<dbReference type="AlphaFoldDB" id="A0A2A2TDG3"/>
<dbReference type="Proteomes" id="UP000218238">
    <property type="component" value="Unassembled WGS sequence"/>
</dbReference>
<dbReference type="SUPFAM" id="SSF109859">
    <property type="entry name" value="NblA-like"/>
    <property type="match status" value="1"/>
</dbReference>